<feature type="non-terminal residue" evidence="1">
    <location>
        <position position="69"/>
    </location>
</feature>
<dbReference type="EMBL" id="LXQA011247668">
    <property type="protein sequence ID" value="MCI90550.1"/>
    <property type="molecule type" value="Genomic_DNA"/>
</dbReference>
<evidence type="ECO:0000313" key="2">
    <source>
        <dbReference type="Proteomes" id="UP000265520"/>
    </source>
</evidence>
<sequence length="69" mass="7921">PSPEAWQEHRRVDRLEYEAIMDRNEAVFYEQYGVFEAQRKAQKEARAAAAATRSPAFTYSELGLDDPGE</sequence>
<comment type="caution">
    <text evidence="1">The sequence shown here is derived from an EMBL/GenBank/DDBJ whole genome shotgun (WGS) entry which is preliminary data.</text>
</comment>
<keyword evidence="2" id="KW-1185">Reference proteome</keyword>
<organism evidence="1 2">
    <name type="scientific">Trifolium medium</name>
    <dbReference type="NCBI Taxonomy" id="97028"/>
    <lineage>
        <taxon>Eukaryota</taxon>
        <taxon>Viridiplantae</taxon>
        <taxon>Streptophyta</taxon>
        <taxon>Embryophyta</taxon>
        <taxon>Tracheophyta</taxon>
        <taxon>Spermatophyta</taxon>
        <taxon>Magnoliopsida</taxon>
        <taxon>eudicotyledons</taxon>
        <taxon>Gunneridae</taxon>
        <taxon>Pentapetalae</taxon>
        <taxon>rosids</taxon>
        <taxon>fabids</taxon>
        <taxon>Fabales</taxon>
        <taxon>Fabaceae</taxon>
        <taxon>Papilionoideae</taxon>
        <taxon>50 kb inversion clade</taxon>
        <taxon>NPAAA clade</taxon>
        <taxon>Hologalegina</taxon>
        <taxon>IRL clade</taxon>
        <taxon>Trifolieae</taxon>
        <taxon>Trifolium</taxon>
    </lineage>
</organism>
<feature type="non-terminal residue" evidence="1">
    <location>
        <position position="1"/>
    </location>
</feature>
<accession>A0A392VVS8</accession>
<evidence type="ECO:0000313" key="1">
    <source>
        <dbReference type="EMBL" id="MCI90550.1"/>
    </source>
</evidence>
<protein>
    <submittedName>
        <fullName evidence="1">Uncharacterized protein</fullName>
    </submittedName>
</protein>
<dbReference type="AlphaFoldDB" id="A0A392VVS8"/>
<name>A0A392VVS8_9FABA</name>
<dbReference type="Proteomes" id="UP000265520">
    <property type="component" value="Unassembled WGS sequence"/>
</dbReference>
<reference evidence="1 2" key="1">
    <citation type="journal article" date="2018" name="Front. Plant Sci.">
        <title>Red Clover (Trifolium pratense) and Zigzag Clover (T. medium) - A Picture of Genomic Similarities and Differences.</title>
        <authorList>
            <person name="Dluhosova J."/>
            <person name="Istvanek J."/>
            <person name="Nedelnik J."/>
            <person name="Repkova J."/>
        </authorList>
    </citation>
    <scope>NUCLEOTIDE SEQUENCE [LARGE SCALE GENOMIC DNA]</scope>
    <source>
        <strain evidence="2">cv. 10/8</strain>
        <tissue evidence="1">Leaf</tissue>
    </source>
</reference>
<proteinExistence type="predicted"/>